<comment type="caution">
    <text evidence="3">The sequence shown here is derived from an EMBL/GenBank/DDBJ whole genome shotgun (WGS) entry which is preliminary data.</text>
</comment>
<evidence type="ECO:0000256" key="1">
    <source>
        <dbReference type="SAM" id="MobiDB-lite"/>
    </source>
</evidence>
<evidence type="ECO:0000259" key="2">
    <source>
        <dbReference type="Pfam" id="PF20254"/>
    </source>
</evidence>
<feature type="domain" description="N,N-dimethylformamidase beta subunit-like C-terminal" evidence="2">
    <location>
        <begin position="315"/>
        <end position="745"/>
    </location>
</feature>
<dbReference type="EMBL" id="QGTX01000001">
    <property type="protein sequence ID" value="PWW24183.1"/>
    <property type="molecule type" value="Genomic_DNA"/>
</dbReference>
<keyword evidence="4" id="KW-1185">Reference proteome</keyword>
<dbReference type="Pfam" id="PF20254">
    <property type="entry name" value="DMFA2_C"/>
    <property type="match status" value="1"/>
</dbReference>
<dbReference type="Proteomes" id="UP000246661">
    <property type="component" value="Unassembled WGS sequence"/>
</dbReference>
<organism evidence="3 4">
    <name type="scientific">Geodermatophilus normandii</name>
    <dbReference type="NCBI Taxonomy" id="1137989"/>
    <lineage>
        <taxon>Bacteria</taxon>
        <taxon>Bacillati</taxon>
        <taxon>Actinomycetota</taxon>
        <taxon>Actinomycetes</taxon>
        <taxon>Geodermatophilales</taxon>
        <taxon>Geodermatophilaceae</taxon>
        <taxon>Geodermatophilus</taxon>
    </lineage>
</organism>
<gene>
    <name evidence="3" type="ORF">JD79_03361</name>
</gene>
<dbReference type="InterPro" id="IPR046540">
    <property type="entry name" value="DMFA2_C"/>
</dbReference>
<evidence type="ECO:0000313" key="3">
    <source>
        <dbReference type="EMBL" id="PWW24183.1"/>
    </source>
</evidence>
<dbReference type="OrthoDB" id="505641at2"/>
<dbReference type="RefSeq" id="WP_110006413.1">
    <property type="nucleotide sequence ID" value="NZ_QGTX01000001.1"/>
</dbReference>
<dbReference type="InterPro" id="IPR013320">
    <property type="entry name" value="ConA-like_dom_sf"/>
</dbReference>
<protein>
    <submittedName>
        <fullName evidence="3">N,N-dimethylformamidase</fullName>
    </submittedName>
</protein>
<proteinExistence type="predicted"/>
<name>A0A317QMJ3_9ACTN</name>
<dbReference type="AlphaFoldDB" id="A0A317QMJ3"/>
<feature type="compositionally biased region" description="Basic and acidic residues" evidence="1">
    <location>
        <begin position="49"/>
        <end position="64"/>
    </location>
</feature>
<feature type="region of interest" description="Disordered" evidence="1">
    <location>
        <begin position="44"/>
        <end position="82"/>
    </location>
</feature>
<sequence length="772" mass="84629">MSELFIRGYCDRPSVAPGEVVRFYVSTDEPAPFTARLVRIGSAEQPAGDDARTRVSDGEHEDHVTFTPVGSDVDGEHAGRPQRTQIGGHVVVPDERGSLAGTEGLTVHAFVWATTPQKSQGVVSRWDDASGSGWALTLEDGFPTLTVADGAGGRAVVRSDRRLFPEVFYSLLAGFDPGSGELFLEQRVRLTRTNSRLGLVVPLDSDADATARATVTVTEPAVPVVLAGVTEEVADGRTWVTRLFNGKLDSPKVLRGAVPREQRDALHTGDVPGAAELLAHWDFTRQTTPDGVATDDVTDVSGSGLDGRCVNQPDRAMTGWNWDGHEENYLHCPEQYGAVWFHDDSLDDCSWTDPLELRVPDDLRSGAYALLVTSGGREDQIPFFVLPPRGTATARIAVLVPTLSYLAYANSQDMQNAPTAQAIMGVFTSIEDRDLELHRDPRYGLSTYDYHADGRGVQYSSWRRPLLSMRPRYRHEFGSLWQFPADMQLLGWLETSGFAYDVITDHDLHAEGVELLRRYKVVLTGTHPEYYSGPMMDAWEDYLATGGRGMYLAGNGFIWVTSVHPDKPWMIEVRKGETGTQAWRARPGEYHHEFSPERGGIWRMRGRAPQKTWGTGMSSHGLDVSTGYVQLPDARDPRVAWILDGIGPDEVIGDFGLVNGGAAGLEMDIYDLSLGTPPHAMLLGSSHGHSVNAVLVPEEQFFPHAGMNGIEHPRIRADLVYFTTPEGGAVFSASSMTWCGSLPVRNGDNNVSRMTANVLRRFAADGPVEELV</sequence>
<accession>A0A317QMJ3</accession>
<reference evidence="4" key="1">
    <citation type="submission" date="2018-05" db="EMBL/GenBank/DDBJ databases">
        <authorList>
            <person name="Klenk H.-P."/>
            <person name="Huntemann M."/>
            <person name="Clum A."/>
            <person name="Pillay M."/>
            <person name="Palaniappan K."/>
            <person name="Varghese N."/>
            <person name="Mikhailova N."/>
            <person name="Stamatis D."/>
            <person name="Reddy T."/>
            <person name="Daum C."/>
            <person name="Shapiro N."/>
            <person name="Ivanova N."/>
            <person name="Kyrpides N."/>
            <person name="Woyke T."/>
        </authorList>
    </citation>
    <scope>NUCLEOTIDE SEQUENCE [LARGE SCALE GENOMIC DNA]</scope>
    <source>
        <strain evidence="4">DSM 45417</strain>
    </source>
</reference>
<evidence type="ECO:0000313" key="4">
    <source>
        <dbReference type="Proteomes" id="UP000246661"/>
    </source>
</evidence>
<dbReference type="SUPFAM" id="SSF49899">
    <property type="entry name" value="Concanavalin A-like lectins/glucanases"/>
    <property type="match status" value="1"/>
</dbReference>